<dbReference type="GO" id="GO:0032299">
    <property type="term" value="C:ribonuclease H2 complex"/>
    <property type="evidence" value="ECO:0007669"/>
    <property type="project" value="InterPro"/>
</dbReference>
<dbReference type="AlphaFoldDB" id="A0A0D7BXN0"/>
<feature type="domain" description="Ribonuclease H2 subunit B wHTH" evidence="7">
    <location>
        <begin position="86"/>
        <end position="233"/>
    </location>
</feature>
<dbReference type="Gene3D" id="2.20.25.530">
    <property type="match status" value="1"/>
</dbReference>
<evidence type="ECO:0000259" key="7">
    <source>
        <dbReference type="Pfam" id="PF09468"/>
    </source>
</evidence>
<keyword evidence="3" id="KW-0539">Nucleus</keyword>
<proteinExistence type="predicted"/>
<evidence type="ECO:0000256" key="1">
    <source>
        <dbReference type="ARBA" id="ARBA00004123"/>
    </source>
</evidence>
<feature type="domain" description="Rnh202 triple barrel" evidence="8">
    <location>
        <begin position="20"/>
        <end position="83"/>
    </location>
</feature>
<accession>A0A0D7BXN0</accession>
<dbReference type="EMBL" id="KN880431">
    <property type="protein sequence ID" value="KIY74411.1"/>
    <property type="molecule type" value="Genomic_DNA"/>
</dbReference>
<dbReference type="OrthoDB" id="29098at2759"/>
<feature type="compositionally biased region" description="Polar residues" evidence="6">
    <location>
        <begin position="296"/>
        <end position="308"/>
    </location>
</feature>
<dbReference type="Pfam" id="PF17745">
    <property type="entry name" value="Ydr279_N"/>
    <property type="match status" value="1"/>
</dbReference>
<comment type="function">
    <text evidence="4">Non catalytic subunit of RNase H2, an endonuclease that specifically degrades the RNA of RNA:DNA hybrids. Participates in DNA replication, possibly by mediating the removal of lagging-strand Okazaki fragment RNA primers during DNA replication. Mediates the excision of single ribonucleotides from DNA:RNA duplexes.</text>
</comment>
<dbReference type="PANTHER" id="PTHR13383:SF11">
    <property type="entry name" value="RIBONUCLEASE H2 SUBUNIT B"/>
    <property type="match status" value="1"/>
</dbReference>
<evidence type="ECO:0000313" key="9">
    <source>
        <dbReference type="EMBL" id="KIY74411.1"/>
    </source>
</evidence>
<protein>
    <recommendedName>
        <fullName evidence="2">Ribonuclease H2 subunit B</fullName>
    </recommendedName>
    <alternativeName>
        <fullName evidence="5">Ribonuclease HI subunit B</fullName>
    </alternativeName>
</protein>
<dbReference type="InterPro" id="IPR040456">
    <property type="entry name" value="RNase_H2_suB"/>
</dbReference>
<evidence type="ECO:0000256" key="6">
    <source>
        <dbReference type="SAM" id="MobiDB-lite"/>
    </source>
</evidence>
<gene>
    <name evidence="9" type="ORF">CYLTODRAFT_416248</name>
</gene>
<dbReference type="STRING" id="1314674.A0A0D7BXN0"/>
<evidence type="ECO:0000259" key="8">
    <source>
        <dbReference type="Pfam" id="PF17745"/>
    </source>
</evidence>
<evidence type="ECO:0000256" key="5">
    <source>
        <dbReference type="ARBA" id="ARBA00033464"/>
    </source>
</evidence>
<sequence length="308" mass="34431">MPKSFAVLPEGLLQAIEASNDSTLRLVRLLHPRTDVPALFQISGENGGTILELQAVAPPSQRSWILDQEIISDGKMLILTPVDPAFLVIPLLQLIPAGRNTNFRGADDLFEDFTTRLKDLEATDDDMCEAYTTLFGMTCMETALKMLCETKELDAELTVYRYSSTRIIQYLRTKVAHICRSSQNSDMSRSITRKFATEGLFEEGYEEVLAVARTRMSCEFVAHYLAPQTEKELLSTYNFKELDVHMDHLAADEAARIAATTTTKKGKKSEASTEDKKRKAPKGSKGVDQLKKANTKGMSKISSFFQKK</sequence>
<dbReference type="GO" id="GO:0006401">
    <property type="term" value="P:RNA catabolic process"/>
    <property type="evidence" value="ECO:0007669"/>
    <property type="project" value="TreeGrafter"/>
</dbReference>
<feature type="compositionally biased region" description="Basic and acidic residues" evidence="6">
    <location>
        <begin position="268"/>
        <end position="277"/>
    </location>
</feature>
<organism evidence="9 10">
    <name type="scientific">Cylindrobasidium torrendii FP15055 ss-10</name>
    <dbReference type="NCBI Taxonomy" id="1314674"/>
    <lineage>
        <taxon>Eukaryota</taxon>
        <taxon>Fungi</taxon>
        <taxon>Dikarya</taxon>
        <taxon>Basidiomycota</taxon>
        <taxon>Agaricomycotina</taxon>
        <taxon>Agaricomycetes</taxon>
        <taxon>Agaricomycetidae</taxon>
        <taxon>Agaricales</taxon>
        <taxon>Marasmiineae</taxon>
        <taxon>Physalacriaceae</taxon>
        <taxon>Cylindrobasidium</taxon>
    </lineage>
</organism>
<evidence type="ECO:0000256" key="4">
    <source>
        <dbReference type="ARBA" id="ARBA00024778"/>
    </source>
</evidence>
<comment type="subcellular location">
    <subcellularLocation>
        <location evidence="1">Nucleus</location>
    </subcellularLocation>
</comment>
<dbReference type="CDD" id="cd09270">
    <property type="entry name" value="RNase_H2-B"/>
    <property type="match status" value="1"/>
</dbReference>
<evidence type="ECO:0000256" key="2">
    <source>
        <dbReference type="ARBA" id="ARBA00019062"/>
    </source>
</evidence>
<dbReference type="Proteomes" id="UP000054007">
    <property type="component" value="Unassembled WGS sequence"/>
</dbReference>
<keyword evidence="10" id="KW-1185">Reference proteome</keyword>
<dbReference type="GO" id="GO:0005654">
    <property type="term" value="C:nucleoplasm"/>
    <property type="evidence" value="ECO:0007669"/>
    <property type="project" value="TreeGrafter"/>
</dbReference>
<dbReference type="InterPro" id="IPR019024">
    <property type="entry name" value="RNase_H2_suB_wHTH"/>
</dbReference>
<dbReference type="Pfam" id="PF09468">
    <property type="entry name" value="RNase_H2-Ydr279"/>
    <property type="match status" value="1"/>
</dbReference>
<evidence type="ECO:0000313" key="10">
    <source>
        <dbReference type="Proteomes" id="UP000054007"/>
    </source>
</evidence>
<dbReference type="Gene3D" id="1.10.20.120">
    <property type="match status" value="1"/>
</dbReference>
<reference evidence="9 10" key="1">
    <citation type="journal article" date="2015" name="Fungal Genet. Biol.">
        <title>Evolution of novel wood decay mechanisms in Agaricales revealed by the genome sequences of Fistulina hepatica and Cylindrobasidium torrendii.</title>
        <authorList>
            <person name="Floudas D."/>
            <person name="Held B.W."/>
            <person name="Riley R."/>
            <person name="Nagy L.G."/>
            <person name="Koehler G."/>
            <person name="Ransdell A.S."/>
            <person name="Younus H."/>
            <person name="Chow J."/>
            <person name="Chiniquy J."/>
            <person name="Lipzen A."/>
            <person name="Tritt A."/>
            <person name="Sun H."/>
            <person name="Haridas S."/>
            <person name="LaButti K."/>
            <person name="Ohm R.A."/>
            <person name="Kues U."/>
            <person name="Blanchette R.A."/>
            <person name="Grigoriev I.V."/>
            <person name="Minto R.E."/>
            <person name="Hibbett D.S."/>
        </authorList>
    </citation>
    <scope>NUCLEOTIDE SEQUENCE [LARGE SCALE GENOMIC DNA]</scope>
    <source>
        <strain evidence="9 10">FP15055 ss-10</strain>
    </source>
</reference>
<dbReference type="PANTHER" id="PTHR13383">
    <property type="entry name" value="RIBONUCLEASE H2 SUBUNIT B"/>
    <property type="match status" value="1"/>
</dbReference>
<evidence type="ECO:0000256" key="3">
    <source>
        <dbReference type="ARBA" id="ARBA00023242"/>
    </source>
</evidence>
<feature type="region of interest" description="Disordered" evidence="6">
    <location>
        <begin position="260"/>
        <end position="308"/>
    </location>
</feature>
<name>A0A0D7BXN0_9AGAR</name>
<dbReference type="InterPro" id="IPR041195">
    <property type="entry name" value="Rnh202_N"/>
</dbReference>